<protein>
    <submittedName>
        <fullName evidence="9">MFS transporter</fullName>
    </submittedName>
</protein>
<dbReference type="AlphaFoldDB" id="A0A8J7AK91"/>
<gene>
    <name evidence="9" type="ORF">IQ241_24365</name>
</gene>
<feature type="transmembrane region" description="Helical" evidence="7">
    <location>
        <begin position="142"/>
        <end position="164"/>
    </location>
</feature>
<dbReference type="InterPro" id="IPR010290">
    <property type="entry name" value="TM_effector"/>
</dbReference>
<evidence type="ECO:0000259" key="8">
    <source>
        <dbReference type="PROSITE" id="PS50850"/>
    </source>
</evidence>
<organism evidence="9 10">
    <name type="scientific">Vasconcelosia minhoensis LEGE 07310</name>
    <dbReference type="NCBI Taxonomy" id="915328"/>
    <lineage>
        <taxon>Bacteria</taxon>
        <taxon>Bacillati</taxon>
        <taxon>Cyanobacteriota</taxon>
        <taxon>Cyanophyceae</taxon>
        <taxon>Nodosilineales</taxon>
        <taxon>Cymatolegaceae</taxon>
        <taxon>Vasconcelosia</taxon>
        <taxon>Vasconcelosia minhoensis</taxon>
    </lineage>
</organism>
<dbReference type="CDD" id="cd06173">
    <property type="entry name" value="MFS_MefA_like"/>
    <property type="match status" value="1"/>
</dbReference>
<proteinExistence type="predicted"/>
<comment type="subcellular location">
    <subcellularLocation>
        <location evidence="1">Cell membrane</location>
        <topology evidence="1">Multi-pass membrane protein</topology>
    </subcellularLocation>
</comment>
<feature type="domain" description="Major facilitator superfamily (MFS) profile" evidence="8">
    <location>
        <begin position="201"/>
        <end position="388"/>
    </location>
</feature>
<evidence type="ECO:0000256" key="5">
    <source>
        <dbReference type="ARBA" id="ARBA00022989"/>
    </source>
</evidence>
<feature type="transmembrane region" description="Helical" evidence="7">
    <location>
        <begin position="20"/>
        <end position="42"/>
    </location>
</feature>
<keyword evidence="5 7" id="KW-1133">Transmembrane helix</keyword>
<dbReference type="InterPro" id="IPR036259">
    <property type="entry name" value="MFS_trans_sf"/>
</dbReference>
<dbReference type="Pfam" id="PF05977">
    <property type="entry name" value="MFS_3"/>
    <property type="match status" value="1"/>
</dbReference>
<feature type="transmembrane region" description="Helical" evidence="7">
    <location>
        <begin position="354"/>
        <end position="376"/>
    </location>
</feature>
<keyword evidence="3" id="KW-1003">Cell membrane</keyword>
<keyword evidence="4 7" id="KW-0812">Transmembrane</keyword>
<feature type="transmembrane region" description="Helical" evidence="7">
    <location>
        <begin position="239"/>
        <end position="260"/>
    </location>
</feature>
<dbReference type="InterPro" id="IPR020846">
    <property type="entry name" value="MFS_dom"/>
</dbReference>
<dbReference type="SUPFAM" id="SSF103473">
    <property type="entry name" value="MFS general substrate transporter"/>
    <property type="match status" value="1"/>
</dbReference>
<evidence type="ECO:0000256" key="4">
    <source>
        <dbReference type="ARBA" id="ARBA00022692"/>
    </source>
</evidence>
<evidence type="ECO:0000256" key="6">
    <source>
        <dbReference type="ARBA" id="ARBA00023136"/>
    </source>
</evidence>
<dbReference type="Proteomes" id="UP000636505">
    <property type="component" value="Unassembled WGS sequence"/>
</dbReference>
<keyword evidence="10" id="KW-1185">Reference proteome</keyword>
<dbReference type="GO" id="GO:0005886">
    <property type="term" value="C:plasma membrane"/>
    <property type="evidence" value="ECO:0007669"/>
    <property type="project" value="UniProtKB-SubCell"/>
</dbReference>
<dbReference type="PANTHER" id="PTHR23513">
    <property type="entry name" value="INTEGRAL MEMBRANE EFFLUX PROTEIN-RELATED"/>
    <property type="match status" value="1"/>
</dbReference>
<evidence type="ECO:0000313" key="10">
    <source>
        <dbReference type="Proteomes" id="UP000636505"/>
    </source>
</evidence>
<evidence type="ECO:0000256" key="3">
    <source>
        <dbReference type="ARBA" id="ARBA00022475"/>
    </source>
</evidence>
<name>A0A8J7AK91_9CYAN</name>
<reference evidence="9" key="1">
    <citation type="submission" date="2020-10" db="EMBL/GenBank/DDBJ databases">
        <authorList>
            <person name="Castelo-Branco R."/>
            <person name="Eusebio N."/>
            <person name="Adriana R."/>
            <person name="Vieira A."/>
            <person name="Brugerolle De Fraissinette N."/>
            <person name="Rezende De Castro R."/>
            <person name="Schneider M.P."/>
            <person name="Vasconcelos V."/>
            <person name="Leao P.N."/>
        </authorList>
    </citation>
    <scope>NUCLEOTIDE SEQUENCE</scope>
    <source>
        <strain evidence="9">LEGE 07310</strain>
    </source>
</reference>
<evidence type="ECO:0000256" key="2">
    <source>
        <dbReference type="ARBA" id="ARBA00022448"/>
    </source>
</evidence>
<evidence type="ECO:0000256" key="7">
    <source>
        <dbReference type="SAM" id="Phobius"/>
    </source>
</evidence>
<feature type="transmembrane region" description="Helical" evidence="7">
    <location>
        <begin position="49"/>
        <end position="71"/>
    </location>
</feature>
<comment type="caution">
    <text evidence="9">The sequence shown here is derived from an EMBL/GenBank/DDBJ whole genome shotgun (WGS) entry which is preliminary data.</text>
</comment>
<feature type="transmembrane region" description="Helical" evidence="7">
    <location>
        <begin position="289"/>
        <end position="308"/>
    </location>
</feature>
<accession>A0A8J7AK91</accession>
<dbReference type="PROSITE" id="PS50850">
    <property type="entry name" value="MFS"/>
    <property type="match status" value="1"/>
</dbReference>
<feature type="transmembrane region" description="Helical" evidence="7">
    <location>
        <begin position="328"/>
        <end position="348"/>
    </location>
</feature>
<dbReference type="EMBL" id="JADEXG010000108">
    <property type="protein sequence ID" value="MBE9080384.1"/>
    <property type="molecule type" value="Genomic_DNA"/>
</dbReference>
<feature type="transmembrane region" description="Helical" evidence="7">
    <location>
        <begin position="267"/>
        <end position="283"/>
    </location>
</feature>
<evidence type="ECO:0000256" key="1">
    <source>
        <dbReference type="ARBA" id="ARBA00004651"/>
    </source>
</evidence>
<dbReference type="GO" id="GO:0022857">
    <property type="term" value="F:transmembrane transporter activity"/>
    <property type="evidence" value="ECO:0007669"/>
    <property type="project" value="InterPro"/>
</dbReference>
<sequence length="388" mass="42721">MQFIANSWLILNLTGNGSSVAVLLFVSTIPGIFFSFTFGAFVDQINRKYLAISIDIFRASVLLTVPLVWWFDLLHPWHIYAATFLVSVGDELFYSTTNALVCDIFSREALLTANSVANITYQAGAVLGTGISGLVISLYSPYAVMIINAFTFLISAVCILNVAYTGSQSKKSAEVENFKGSNTNVFTNVREGLYYALKRLDIVSIYLVLLLLFTTVRAINALLSPFVQQELNLGAVEFGLIDAAFSVGAIIGCLLLPIVVSIFKKKAIMIFCIWALSGSLVLFSISRNLFLAILGYFLIGLFLQVRVLYQTIAQRMTDANFQGRMYSLFSTCLAIESLIVYLAIGILGDFVSYQVLYVAQAALIGITGLVAIKLLSARELYHHVLREE</sequence>
<dbReference type="PANTHER" id="PTHR23513:SF6">
    <property type="entry name" value="MAJOR FACILITATOR SUPERFAMILY ASSOCIATED DOMAIN-CONTAINING PROTEIN"/>
    <property type="match status" value="1"/>
</dbReference>
<feature type="transmembrane region" description="Helical" evidence="7">
    <location>
        <begin position="200"/>
        <end position="219"/>
    </location>
</feature>
<keyword evidence="6 7" id="KW-0472">Membrane</keyword>
<evidence type="ECO:0000313" key="9">
    <source>
        <dbReference type="EMBL" id="MBE9080384.1"/>
    </source>
</evidence>
<dbReference type="Gene3D" id="1.20.1250.20">
    <property type="entry name" value="MFS general substrate transporter like domains"/>
    <property type="match status" value="2"/>
</dbReference>
<keyword evidence="2" id="KW-0813">Transport</keyword>